<dbReference type="RefSeq" id="XP_015410196.1">
    <property type="nucleotide sequence ID" value="XM_015546920.1"/>
</dbReference>
<dbReference type="AlphaFoldDB" id="A0A0L1JCX4"/>
<dbReference type="EMBL" id="JNOM01000034">
    <property type="protein sequence ID" value="KNG89273.1"/>
    <property type="molecule type" value="Genomic_DNA"/>
</dbReference>
<reference evidence="1 2" key="1">
    <citation type="submission" date="2014-06" db="EMBL/GenBank/DDBJ databases">
        <title>The Genome of the Aflatoxigenic Filamentous Fungus Aspergillus nomius.</title>
        <authorList>
            <person name="Moore M.G."/>
            <person name="Shannon B.M."/>
            <person name="Brian M.M."/>
        </authorList>
    </citation>
    <scope>NUCLEOTIDE SEQUENCE [LARGE SCALE GENOMIC DNA]</scope>
    <source>
        <strain evidence="1 2">NRRL 13137</strain>
    </source>
</reference>
<organism evidence="1 2">
    <name type="scientific">Aspergillus nomiae NRRL (strain ATCC 15546 / NRRL 13137 / CBS 260.88 / M93)</name>
    <dbReference type="NCBI Taxonomy" id="1509407"/>
    <lineage>
        <taxon>Eukaryota</taxon>
        <taxon>Fungi</taxon>
        <taxon>Dikarya</taxon>
        <taxon>Ascomycota</taxon>
        <taxon>Pezizomycotina</taxon>
        <taxon>Eurotiomycetes</taxon>
        <taxon>Eurotiomycetidae</taxon>
        <taxon>Eurotiales</taxon>
        <taxon>Aspergillaceae</taxon>
        <taxon>Aspergillus</taxon>
        <taxon>Aspergillus subgen. Circumdati</taxon>
    </lineage>
</organism>
<evidence type="ECO:0000313" key="1">
    <source>
        <dbReference type="EMBL" id="KNG89273.1"/>
    </source>
</evidence>
<sequence>MSRQPCLVDTTRIFTLSTSVLLARYFSSSTTAAMSNPFAKGAVNSVGESARKSNSPEHRPMSKFATHRKLGRCQLTWHLANHRMGLLLPLLYFNGIGIGFELEQGWGGDNG</sequence>
<gene>
    <name evidence="1" type="ORF">ANOM_001663</name>
</gene>
<evidence type="ECO:0000313" key="2">
    <source>
        <dbReference type="Proteomes" id="UP000037505"/>
    </source>
</evidence>
<protein>
    <submittedName>
        <fullName evidence="1">Uncharacterized protein</fullName>
    </submittedName>
</protein>
<dbReference type="Proteomes" id="UP000037505">
    <property type="component" value="Unassembled WGS sequence"/>
</dbReference>
<name>A0A0L1JCX4_ASPN3</name>
<comment type="caution">
    <text evidence="1">The sequence shown here is derived from an EMBL/GenBank/DDBJ whole genome shotgun (WGS) entry which is preliminary data.</text>
</comment>
<dbReference type="GeneID" id="26803467"/>
<keyword evidence="2" id="KW-1185">Reference proteome</keyword>
<accession>A0A0L1JCX4</accession>
<proteinExistence type="predicted"/>